<keyword evidence="2" id="KW-0496">Mitochondrion</keyword>
<name>A0A2Z4MAH1_9ACAR</name>
<feature type="transmembrane region" description="Helical" evidence="1">
    <location>
        <begin position="7"/>
        <end position="40"/>
    </location>
</feature>
<sequence length="82" mass="9405">MVFSLIMILFCFYVFFYSSLHVMMVLLILESFVLLAAFNFSMGTSWFSFVMLILVSVCLGSFGISSVVSNSYSKSFVYFSYF</sequence>
<dbReference type="AlphaFoldDB" id="A0A2Z4MAH1"/>
<evidence type="ECO:0000256" key="1">
    <source>
        <dbReference type="SAM" id="Phobius"/>
    </source>
</evidence>
<keyword evidence="1" id="KW-0472">Membrane</keyword>
<reference evidence="2" key="2">
    <citation type="journal article" date="2018" name="BMC Genomics">
        <title>The mitochondrial genomes of sarcoptiform mites: are any transfer RNA genes really lost?</title>
        <authorList>
            <person name="Xue X.F."/>
            <person name="Deng W."/>
            <person name="Qu S.X."/>
            <person name="Hong X.Y."/>
            <person name="Shao R."/>
        </authorList>
    </citation>
    <scope>NUCLEOTIDE SEQUENCE</scope>
</reference>
<protein>
    <submittedName>
        <fullName evidence="2">NADH dehydrogenase subunit 4L</fullName>
    </submittedName>
</protein>
<gene>
    <name evidence="2" type="primary">nad4L</name>
</gene>
<organism evidence="2">
    <name type="scientific">Histiostoma feroniarum</name>
    <dbReference type="NCBI Taxonomy" id="334618"/>
    <lineage>
        <taxon>Eukaryota</taxon>
        <taxon>Metazoa</taxon>
        <taxon>Ecdysozoa</taxon>
        <taxon>Arthropoda</taxon>
        <taxon>Chelicerata</taxon>
        <taxon>Arachnida</taxon>
        <taxon>Acari</taxon>
        <taxon>Acariformes</taxon>
        <taxon>Sarcoptiformes</taxon>
        <taxon>Astigmata</taxon>
        <taxon>Histiostomatoidea</taxon>
        <taxon>Histiostomatidae</taxon>
        <taxon>Histiostoma</taxon>
    </lineage>
</organism>
<dbReference type="EMBL" id="MF596167">
    <property type="protein sequence ID" value="AWX53526.1"/>
    <property type="molecule type" value="Genomic_DNA"/>
</dbReference>
<proteinExistence type="predicted"/>
<accession>A0A2Z4MAH1</accession>
<reference evidence="2" key="1">
    <citation type="submission" date="2017-08" db="EMBL/GenBank/DDBJ databases">
        <authorList>
            <person name="de Groot N.N."/>
        </authorList>
    </citation>
    <scope>NUCLEOTIDE SEQUENCE</scope>
</reference>
<keyword evidence="1" id="KW-1133">Transmembrane helix</keyword>
<geneLocation type="mitochondrion" evidence="2"/>
<evidence type="ECO:0000313" key="2">
    <source>
        <dbReference type="EMBL" id="AWX53526.1"/>
    </source>
</evidence>
<keyword evidence="1" id="KW-0812">Transmembrane</keyword>
<feature type="transmembrane region" description="Helical" evidence="1">
    <location>
        <begin position="46"/>
        <end position="68"/>
    </location>
</feature>